<organism evidence="2 3">
    <name type="scientific">Rhodococcus hoagii</name>
    <name type="common">Corynebacterium equii</name>
    <dbReference type="NCBI Taxonomy" id="43767"/>
    <lineage>
        <taxon>Bacteria</taxon>
        <taxon>Bacillati</taxon>
        <taxon>Actinomycetota</taxon>
        <taxon>Actinomycetes</taxon>
        <taxon>Mycobacteriales</taxon>
        <taxon>Nocardiaceae</taxon>
        <taxon>Prescottella</taxon>
    </lineage>
</organism>
<dbReference type="AlphaFoldDB" id="A0AAE5MIV0"/>
<dbReference type="EMBL" id="LWIC01000004">
    <property type="protein sequence ID" value="ORM27108.1"/>
    <property type="molecule type" value="Genomic_DNA"/>
</dbReference>
<feature type="region of interest" description="Disordered" evidence="1">
    <location>
        <begin position="1"/>
        <end position="93"/>
    </location>
</feature>
<evidence type="ECO:0000313" key="2">
    <source>
        <dbReference type="EMBL" id="ORM27108.1"/>
    </source>
</evidence>
<feature type="compositionally biased region" description="Polar residues" evidence="1">
    <location>
        <begin position="68"/>
        <end position="82"/>
    </location>
</feature>
<protein>
    <submittedName>
        <fullName evidence="2">Uncharacterized protein</fullName>
    </submittedName>
</protein>
<name>A0AAE5MIV0_RHOHA</name>
<evidence type="ECO:0000313" key="3">
    <source>
        <dbReference type="Proteomes" id="UP000193518"/>
    </source>
</evidence>
<proteinExistence type="predicted"/>
<gene>
    <name evidence="2" type="ORF">A5N68_11485</name>
</gene>
<reference evidence="2 3" key="1">
    <citation type="journal article" date="2016" name="Genome Biol. Evol.">
        <title>Pangenome and Phylogenomic Analysis of the Pathogenic Actinobacterium Rhodococcus equi.</title>
        <authorList>
            <person name="Anastasi E."/>
            <person name="MacArthur I."/>
            <person name="Scortti M."/>
            <person name="Alvarez S."/>
            <person name="Giguere S."/>
            <person name="Vazquez-Boland J.A."/>
        </authorList>
    </citation>
    <scope>NUCLEOTIDE SEQUENCE [LARGE SCALE GENOMIC DNA]</scope>
    <source>
        <strain evidence="2 3">PAM1271</strain>
    </source>
</reference>
<sequence length="132" mass="13777">MGPGPRCNTVATHPRAARGTAKSSDPQKDDQFTSPAIDKPASTATINQETHLRIDSAAAAGGVPSNRPRPTSGHTPSTSTIESSHRKEEPLSPIFAHDIEMSAIDDVVATHTVIVNAARAAAHHTVRDTSAA</sequence>
<accession>A0AAE5MIV0</accession>
<evidence type="ECO:0000256" key="1">
    <source>
        <dbReference type="SAM" id="MobiDB-lite"/>
    </source>
</evidence>
<dbReference type="Proteomes" id="UP000193518">
    <property type="component" value="Unassembled WGS sequence"/>
</dbReference>
<comment type="caution">
    <text evidence="2">The sequence shown here is derived from an EMBL/GenBank/DDBJ whole genome shotgun (WGS) entry which is preliminary data.</text>
</comment>